<protein>
    <recommendedName>
        <fullName evidence="3">DNA-binding domain-containing protein</fullName>
    </recommendedName>
</protein>
<proteinExistence type="predicted"/>
<dbReference type="Proteomes" id="UP000620559">
    <property type="component" value="Unassembled WGS sequence"/>
</dbReference>
<comment type="caution">
    <text evidence="1">The sequence shown here is derived from an EMBL/GenBank/DDBJ whole genome shotgun (WGS) entry which is preliminary data.</text>
</comment>
<evidence type="ECO:0000313" key="2">
    <source>
        <dbReference type="Proteomes" id="UP000620559"/>
    </source>
</evidence>
<reference evidence="1" key="1">
    <citation type="submission" date="2020-10" db="EMBL/GenBank/DDBJ databases">
        <authorList>
            <person name="Castelo-Branco R."/>
            <person name="Eusebio N."/>
            <person name="Adriana R."/>
            <person name="Vieira A."/>
            <person name="Brugerolle De Fraissinette N."/>
            <person name="Rezende De Castro R."/>
            <person name="Schneider M.P."/>
            <person name="Vasconcelos V."/>
            <person name="Leao P.N."/>
        </authorList>
    </citation>
    <scope>NUCLEOTIDE SEQUENCE</scope>
    <source>
        <strain evidence="1">LEGE 06105</strain>
    </source>
</reference>
<name>A0A8J7F5W3_9CYAN</name>
<dbReference type="EMBL" id="JADEWL010000016">
    <property type="protein sequence ID" value="MBE9212619.1"/>
    <property type="molecule type" value="Genomic_DNA"/>
</dbReference>
<evidence type="ECO:0008006" key="3">
    <source>
        <dbReference type="Google" id="ProtNLM"/>
    </source>
</evidence>
<evidence type="ECO:0000313" key="1">
    <source>
        <dbReference type="EMBL" id="MBE9212619.1"/>
    </source>
</evidence>
<sequence>MTHNEIADTLAELFGTSAVNVLAPGSWQVETATFRLLLLLSEDQSWLRVLLPIMPAQQAQPFLQQFFEANFDDTQQVRYALQQDVLWGVFQHSCSSLVVEDFRDAIARLISLYEVGLDEAFNRLTETKIKEIVQVSKQQGKSIDETMQNLERFYAEGLMGEMDQSSESQERVLAAWKRQLEKLWNEQ</sequence>
<keyword evidence="2" id="KW-1185">Reference proteome</keyword>
<dbReference type="SUPFAM" id="SSF69635">
    <property type="entry name" value="Type III secretory system chaperone-like"/>
    <property type="match status" value="1"/>
</dbReference>
<dbReference type="AlphaFoldDB" id="A0A8J7F5W3"/>
<dbReference type="RefSeq" id="WP_193918741.1">
    <property type="nucleotide sequence ID" value="NZ_JADEWL010000016.1"/>
</dbReference>
<organism evidence="1 2">
    <name type="scientific">Plectonema cf. radiosum LEGE 06105</name>
    <dbReference type="NCBI Taxonomy" id="945769"/>
    <lineage>
        <taxon>Bacteria</taxon>
        <taxon>Bacillati</taxon>
        <taxon>Cyanobacteriota</taxon>
        <taxon>Cyanophyceae</taxon>
        <taxon>Oscillatoriophycideae</taxon>
        <taxon>Oscillatoriales</taxon>
        <taxon>Microcoleaceae</taxon>
        <taxon>Plectonema</taxon>
    </lineage>
</organism>
<gene>
    <name evidence="1" type="ORF">IQ247_07795</name>
</gene>
<accession>A0A8J7F5W3</accession>
<dbReference type="Gene3D" id="3.30.1460.10">
    <property type="match status" value="1"/>
</dbReference>